<dbReference type="Proteomes" id="UP000246996">
    <property type="component" value="Chromosome"/>
</dbReference>
<evidence type="ECO:0000313" key="2">
    <source>
        <dbReference type="Proteomes" id="UP000246996"/>
    </source>
</evidence>
<name>A0A2Z3NCF0_GEOTH</name>
<gene>
    <name evidence="1" type="ORF">C1N76_13930</name>
</gene>
<dbReference type="RefSeq" id="WP_021322389.1">
    <property type="nucleotide sequence ID" value="NZ_CP027303.2"/>
</dbReference>
<accession>A0A2Z3NCF0</accession>
<reference evidence="2" key="1">
    <citation type="submission" date="2018-02" db="EMBL/GenBank/DDBJ databases">
        <title>The complete genome of bacterial strain SGAirxxxx.</title>
        <authorList>
            <person name="Schuster S.C."/>
        </authorList>
    </citation>
    <scope>NUCLEOTIDE SEQUENCE [LARGE SCALE GENOMIC DNA]</scope>
    <source>
        <strain evidence="2">SGAir0734</strain>
    </source>
</reference>
<dbReference type="AlphaFoldDB" id="A0A2Z3NCF0"/>
<dbReference type="EMBL" id="CP027303">
    <property type="protein sequence ID" value="AWO75503.1"/>
    <property type="molecule type" value="Genomic_DNA"/>
</dbReference>
<sequence>MRWKWLFVFYWKRLLKSKLYVGASILFFVLLLVRFILFFSDDMNAGMEYSGDLPSEVFMLVQIVSLFYIVWFYFLYSNELRYGVSSWFADGYRILLEKMSALLAVHALCQGIMLMMSYGVFSLVYLFVGVEPSDLYWSLLRFLAVYQFGPLVLTVLYGVIIALLLETKKVSFFAMLLVWILTGPMTTELFIDLSKTVHARDWASLLFIGKHAIQRAYDSYIGFEVDRGGEWKWAAWFLSLVGLALLSSIRFTQTRKERNAVLKALLIFPFLIVLTAYHSLQTNTKAFTRADQTTELEEYRRMPQTIKADLRYRIQSYDISLHGSRAVVRVALSQLETNRPTFQLYHLYPLHSIEADHQPVKFTRNGDLVTVWLPKRTSTLTFSYEIVDTALIPYTNGRIVLLADRAWYPKRRASHMYQAYEYQVAGTRAWDGAFTDQFVPNETYTFTLNVDGDVLFCNVPKRGTVYRGKAQAVTLIKGQGHQLVDQGYEITYPADWPHMAERAPTVIHQMEKTFRHVQQIASTAVSSLPNKIVFSSSGLSSFMAHDHLVYNTNFFSIGTYHMERDYYEKMLRLSVPPKGSRIMYNEWISLATRWLMQKQGLSVIDWSSKSEWFESQPSSVKKQIEAIYQAFQPLDVDQKQRCLRTWYANMDDGWTWDRILEMMQEVNGVGGRH</sequence>
<proteinExistence type="predicted"/>
<organism evidence="1 2">
    <name type="scientific">Geobacillus thermoleovorans</name>
    <name type="common">Bacillus thermoleovorans</name>
    <dbReference type="NCBI Taxonomy" id="33941"/>
    <lineage>
        <taxon>Bacteria</taxon>
        <taxon>Bacillati</taxon>
        <taxon>Bacillota</taxon>
        <taxon>Bacilli</taxon>
        <taxon>Bacillales</taxon>
        <taxon>Anoxybacillaceae</taxon>
        <taxon>Geobacillus</taxon>
        <taxon>Geobacillus thermoleovorans group</taxon>
    </lineage>
</organism>
<evidence type="ECO:0000313" key="1">
    <source>
        <dbReference type="EMBL" id="AWO75503.1"/>
    </source>
</evidence>
<protein>
    <submittedName>
        <fullName evidence="1">ABC transporter permease</fullName>
    </submittedName>
</protein>